<feature type="region of interest" description="Disordered" evidence="1">
    <location>
        <begin position="1"/>
        <end position="21"/>
    </location>
</feature>
<dbReference type="GeneID" id="88767064"/>
<dbReference type="Proteomes" id="UP000003477">
    <property type="component" value="Unassembled WGS sequence"/>
</dbReference>
<evidence type="ECO:0000256" key="1">
    <source>
        <dbReference type="SAM" id="MobiDB-lite"/>
    </source>
</evidence>
<dbReference type="PATRIC" id="fig|423471.3.peg.3315"/>
<feature type="transmembrane region" description="Helical" evidence="2">
    <location>
        <begin position="290"/>
        <end position="313"/>
    </location>
</feature>
<evidence type="ECO:0000313" key="4">
    <source>
        <dbReference type="Proteomes" id="UP000003477"/>
    </source>
</evidence>
<feature type="transmembrane region" description="Helical" evidence="2">
    <location>
        <begin position="250"/>
        <end position="270"/>
    </location>
</feature>
<evidence type="ECO:0000256" key="2">
    <source>
        <dbReference type="SAM" id="Phobius"/>
    </source>
</evidence>
<feature type="transmembrane region" description="Helical" evidence="2">
    <location>
        <begin position="197"/>
        <end position="213"/>
    </location>
</feature>
<reference evidence="3 4" key="1">
    <citation type="journal article" date="2011" name="Front. Microbiol.">
        <title>Two Strains of Crocosphaera watsonii with Highly Conserved Genomes are Distinguished by Strain-Specific Features.</title>
        <authorList>
            <person name="Bench S.R."/>
            <person name="Ilikchyan I.N."/>
            <person name="Tripp H.J."/>
            <person name="Zehr J.P."/>
        </authorList>
    </citation>
    <scope>NUCLEOTIDE SEQUENCE [LARGE SCALE GENOMIC DNA]</scope>
    <source>
        <strain evidence="3 4">WH 0003</strain>
    </source>
</reference>
<comment type="caution">
    <text evidence="3">The sequence shown here is derived from an EMBL/GenBank/DDBJ whole genome shotgun (WGS) entry which is preliminary data.</text>
</comment>
<dbReference type="AlphaFoldDB" id="G5J7V1"/>
<name>G5J7V1_CROWT</name>
<organism evidence="3 4">
    <name type="scientific">Crocosphaera watsonii WH 0003</name>
    <dbReference type="NCBI Taxonomy" id="423471"/>
    <lineage>
        <taxon>Bacteria</taxon>
        <taxon>Bacillati</taxon>
        <taxon>Cyanobacteriota</taxon>
        <taxon>Cyanophyceae</taxon>
        <taxon>Oscillatoriophycideae</taxon>
        <taxon>Chroococcales</taxon>
        <taxon>Aphanothecaceae</taxon>
        <taxon>Crocosphaera</taxon>
    </lineage>
</organism>
<keyword evidence="2" id="KW-0472">Membrane</keyword>
<sequence length="453" mass="51343">MSPSPPNTPNSPDDPEVTDEDSRSLLSLITNIVGSMGNALWSNIPFCNPKATVSEFVILLVFGLIGYGIWHQYGPQVPSLSPQATKVQQLITEQISDMGGEVPEQPPTLTAEQIETLKIKVEEWQSDSERFLGKIATVQTQEFNLVLQDISNALNKLLNLENQEEQQNIVVDIEKDLNILKTILEERKTFWSDNKKWVEVIFWTIFGTLLYLIQQTAEYKLRVNGDDRKQEDTGRADNYLKRYKAQYYSYILRSPFLSLIILFVLTGANFNIAGFSLALSQVNEKVLVSLAFILGYFNKLAITQLNLIVASIFKDAWIRTFRNIDVDPSNQIVEYGGYYNFNVIPDVKVKWSILSEAKFGTIDIATGMFIAPPQPGYYCVTNGEGQLEWKKLTEKEGENNDNHRQVIIRAVREDEDSVSTIALITLTEKVKENMELVNLTENVKENHDKAIGT</sequence>
<keyword evidence="2" id="KW-1133">Transmembrane helix</keyword>
<keyword evidence="2" id="KW-0812">Transmembrane</keyword>
<dbReference type="EMBL" id="AESD01000528">
    <property type="protein sequence ID" value="EHJ11737.1"/>
    <property type="molecule type" value="Genomic_DNA"/>
</dbReference>
<protein>
    <submittedName>
        <fullName evidence="3">Uncharacterized protein</fullName>
    </submittedName>
</protein>
<gene>
    <name evidence="3" type="ORF">CWATWH0003_3537</name>
</gene>
<proteinExistence type="predicted"/>
<accession>G5J7V1</accession>
<dbReference type="RefSeq" id="WP_007311585.1">
    <property type="nucleotide sequence ID" value="NZ_AESD01000528.1"/>
</dbReference>
<feature type="transmembrane region" description="Helical" evidence="2">
    <location>
        <begin position="53"/>
        <end position="70"/>
    </location>
</feature>
<evidence type="ECO:0000313" key="3">
    <source>
        <dbReference type="EMBL" id="EHJ11737.1"/>
    </source>
</evidence>